<dbReference type="EMBL" id="CXST01000001">
    <property type="protein sequence ID" value="CTQ42741.1"/>
    <property type="molecule type" value="Genomic_DNA"/>
</dbReference>
<dbReference type="InterPro" id="IPR014087">
    <property type="entry name" value="Carboxybiuret_hydro_AtzE"/>
</dbReference>
<dbReference type="InterPro" id="IPR000120">
    <property type="entry name" value="Amidase"/>
</dbReference>
<dbReference type="STRING" id="187304.B0E33_24320"/>
<proteinExistence type="predicted"/>
<evidence type="ECO:0000259" key="1">
    <source>
        <dbReference type="Pfam" id="PF01425"/>
    </source>
</evidence>
<dbReference type="EC" id="3.5.1.84" evidence="2"/>
<evidence type="ECO:0000313" key="2">
    <source>
        <dbReference type="EMBL" id="CTQ42741.1"/>
    </source>
</evidence>
<sequence length="470" mass="49868">MSQDNSKLNTRSAAQTAAAVNSGDIKALEVAYASLETIERLNPTVNAFTDVLGERALLEARAVDDAIAEGRTLPLAGVPYAVKNLYDVEGLTTRAGAKINRENPPASADATLVRKLKDAGAVLVGATHMGEYAYDFTGESAHDGICRNPHDTGHMTGGSSSGSAAATAAGMVPLAMGSDTNGSIRVPASFCGLFGLKPTYGRLSRAGTYPFVGSLDHLGPLTRSAEDLALIFDVLQGHDPADPAQANHPEIETHNRLQEDIGPLRIAVAGGYFRDKALPDALNAVDFVAKALGASLEIDIPEAARARAAAYVITAAEGSTLHLGRILERPQDFDPETRDRFLAGTMVPAIWVQQAQRFRSWFRDLFRKIFENVDVLLAPATPFPALPSGTKTFTIGGETMPARPNIGLFTQPISFIGLPAVTVPVWLEGATLPIGVQVIAPAWREDLALRVAHHLEQTGICRAPVANLTA</sequence>
<dbReference type="InterPro" id="IPR023631">
    <property type="entry name" value="Amidase_dom"/>
</dbReference>
<dbReference type="NCBIfam" id="TIGR02715">
    <property type="entry name" value="amido_AtzE"/>
    <property type="match status" value="1"/>
</dbReference>
<dbReference type="RefSeq" id="WP_055654797.1">
    <property type="nucleotide sequence ID" value="NZ_CXST01000001.1"/>
</dbReference>
<dbReference type="PANTHER" id="PTHR11895">
    <property type="entry name" value="TRANSAMIDASE"/>
    <property type="match status" value="1"/>
</dbReference>
<dbReference type="OrthoDB" id="9811471at2"/>
<dbReference type="Pfam" id="PF01425">
    <property type="entry name" value="Amidase"/>
    <property type="match status" value="1"/>
</dbReference>
<protein>
    <submittedName>
        <fullName evidence="2">Biuret hydrolase</fullName>
        <ecNumber evidence="2">3.5.1.84</ecNumber>
    </submittedName>
</protein>
<accession>A0A0M6XY11</accession>
<dbReference type="Proteomes" id="UP000048926">
    <property type="component" value="Unassembled WGS sequence"/>
</dbReference>
<dbReference type="NCBIfam" id="NF006631">
    <property type="entry name" value="PRK09201.1"/>
    <property type="match status" value="1"/>
</dbReference>
<dbReference type="InterPro" id="IPR036928">
    <property type="entry name" value="AS_sf"/>
</dbReference>
<dbReference type="GO" id="GO:0018750">
    <property type="term" value="F:biuret amidohydrolase activity"/>
    <property type="evidence" value="ECO:0007669"/>
    <property type="project" value="UniProtKB-EC"/>
</dbReference>
<dbReference type="Gene3D" id="3.90.1300.10">
    <property type="entry name" value="Amidase signature (AS) domain"/>
    <property type="match status" value="1"/>
</dbReference>
<reference evidence="3" key="1">
    <citation type="submission" date="2015-07" db="EMBL/GenBank/DDBJ databases">
        <authorList>
            <person name="Rodrigo-Torres Lidia"/>
            <person name="Arahal R.David."/>
        </authorList>
    </citation>
    <scope>NUCLEOTIDE SEQUENCE [LARGE SCALE GENOMIC DNA]</scope>
    <source>
        <strain evidence="3">CECT 4801</strain>
    </source>
</reference>
<feature type="domain" description="Amidase" evidence="1">
    <location>
        <begin position="30"/>
        <end position="447"/>
    </location>
</feature>
<dbReference type="SUPFAM" id="SSF75304">
    <property type="entry name" value="Amidase signature (AS) enzymes"/>
    <property type="match status" value="1"/>
</dbReference>
<dbReference type="AlphaFoldDB" id="A0A0M6XY11"/>
<keyword evidence="2" id="KW-0378">Hydrolase</keyword>
<evidence type="ECO:0000313" key="3">
    <source>
        <dbReference type="Proteomes" id="UP000048926"/>
    </source>
</evidence>
<keyword evidence="3" id="KW-1185">Reference proteome</keyword>
<dbReference type="PANTHER" id="PTHR11895:SF172">
    <property type="entry name" value="GLUTAMYL-TRNA(GLN) AMIDOTRANSFERASE"/>
    <property type="match status" value="1"/>
</dbReference>
<gene>
    <name evidence="2" type="primary">atzE</name>
    <name evidence="2" type="ORF">LAL4801_01177</name>
</gene>
<organism evidence="2 3">
    <name type="scientific">Roseibium aggregatum</name>
    <dbReference type="NCBI Taxonomy" id="187304"/>
    <lineage>
        <taxon>Bacteria</taxon>
        <taxon>Pseudomonadati</taxon>
        <taxon>Pseudomonadota</taxon>
        <taxon>Alphaproteobacteria</taxon>
        <taxon>Hyphomicrobiales</taxon>
        <taxon>Stappiaceae</taxon>
        <taxon>Roseibium</taxon>
    </lineage>
</organism>
<name>A0A0M6XY11_9HYPH</name>